<keyword evidence="1" id="KW-0472">Membrane</keyword>
<protein>
    <submittedName>
        <fullName evidence="3">Polygalacturonase non-catalytic subunit AroGP2, putative</fullName>
    </submittedName>
</protein>
<evidence type="ECO:0000313" key="3">
    <source>
        <dbReference type="EMBL" id="EEF39174.1"/>
    </source>
</evidence>
<dbReference type="InterPro" id="IPR044816">
    <property type="entry name" value="BURP"/>
</dbReference>
<dbReference type="InParanoid" id="B9SB84"/>
<feature type="domain" description="BURP" evidence="2">
    <location>
        <begin position="189"/>
        <end position="397"/>
    </location>
</feature>
<keyword evidence="1" id="KW-0812">Transmembrane</keyword>
<dbReference type="PANTHER" id="PTHR31236">
    <property type="entry name" value="BURP DOMAIN PROTEIN USPL1-LIKE"/>
    <property type="match status" value="1"/>
</dbReference>
<keyword evidence="4" id="KW-1185">Reference proteome</keyword>
<dbReference type="InterPro" id="IPR004873">
    <property type="entry name" value="BURP_dom"/>
</dbReference>
<feature type="transmembrane region" description="Helical" evidence="1">
    <location>
        <begin position="24"/>
        <end position="45"/>
    </location>
</feature>
<evidence type="ECO:0000259" key="2">
    <source>
        <dbReference type="PROSITE" id="PS51277"/>
    </source>
</evidence>
<sequence length="405" mass="47645">MGDTSQYCIQKLALSPRVMASMEIHFITIFALFSLMLVGGSNASLPAEEYWYSKLPNTPMPKELQNLLQPDIKGNYAFWDMDDSNEYDEAFRNRYEEAFRNRYDEAFRNRYDEAFRNRYDEAFRNRYDEAFRNRYDEAFRNRYDEEFRNRYEEAFRNRNEDEFRNRYEEEFRNRYEEAFADTLPNSTIFFMYNDLHAGQKMKLHITKSTNKARILPRQVAESIPFSSDQLPEIFRRLSIKPESMEAKIIKKKVEDCESIGIKGEDRFCPTSLESMIDFVVSHVGNRVQVLYNKINKPTRAQEYTILDVKMVGENQVVCHKQKYPYAVYYCHSISSTKVYMAPLVGADGTKAIAVAVCHSDTSNWNPRHLAFLMLKAKPGEGPICHFIKSDALVWASNEFLKLKLQ</sequence>
<organism evidence="3 4">
    <name type="scientific">Ricinus communis</name>
    <name type="common">Castor bean</name>
    <dbReference type="NCBI Taxonomy" id="3988"/>
    <lineage>
        <taxon>Eukaryota</taxon>
        <taxon>Viridiplantae</taxon>
        <taxon>Streptophyta</taxon>
        <taxon>Embryophyta</taxon>
        <taxon>Tracheophyta</taxon>
        <taxon>Spermatophyta</taxon>
        <taxon>Magnoliopsida</taxon>
        <taxon>eudicotyledons</taxon>
        <taxon>Gunneridae</taxon>
        <taxon>Pentapetalae</taxon>
        <taxon>rosids</taxon>
        <taxon>fabids</taxon>
        <taxon>Malpighiales</taxon>
        <taxon>Euphorbiaceae</taxon>
        <taxon>Acalyphoideae</taxon>
        <taxon>Acalypheae</taxon>
        <taxon>Ricinus</taxon>
    </lineage>
</organism>
<dbReference type="SMART" id="SM01045">
    <property type="entry name" value="BURP"/>
    <property type="match status" value="1"/>
</dbReference>
<dbReference type="eggNOG" id="ENOG502QSSK">
    <property type="taxonomic scope" value="Eukaryota"/>
</dbReference>
<evidence type="ECO:0000256" key="1">
    <source>
        <dbReference type="SAM" id="Phobius"/>
    </source>
</evidence>
<reference evidence="4" key="1">
    <citation type="journal article" date="2010" name="Nat. Biotechnol.">
        <title>Draft genome sequence of the oilseed species Ricinus communis.</title>
        <authorList>
            <person name="Chan A.P."/>
            <person name="Crabtree J."/>
            <person name="Zhao Q."/>
            <person name="Lorenzi H."/>
            <person name="Orvis J."/>
            <person name="Puiu D."/>
            <person name="Melake-Berhan A."/>
            <person name="Jones K.M."/>
            <person name="Redman J."/>
            <person name="Chen G."/>
            <person name="Cahoon E.B."/>
            <person name="Gedil M."/>
            <person name="Stanke M."/>
            <person name="Haas B.J."/>
            <person name="Wortman J.R."/>
            <person name="Fraser-Liggett C.M."/>
            <person name="Ravel J."/>
            <person name="Rabinowicz P.D."/>
        </authorList>
    </citation>
    <scope>NUCLEOTIDE SEQUENCE [LARGE SCALE GENOMIC DNA]</scope>
    <source>
        <strain evidence="4">cv. Hale</strain>
    </source>
</reference>
<dbReference type="AlphaFoldDB" id="B9SB84"/>
<accession>B9SB84</accession>
<evidence type="ECO:0000313" key="4">
    <source>
        <dbReference type="Proteomes" id="UP000008311"/>
    </source>
</evidence>
<dbReference type="EMBL" id="EQ973911">
    <property type="protein sequence ID" value="EEF39174.1"/>
    <property type="molecule type" value="Genomic_DNA"/>
</dbReference>
<dbReference type="Proteomes" id="UP000008311">
    <property type="component" value="Unassembled WGS sequence"/>
</dbReference>
<gene>
    <name evidence="3" type="ORF">RCOM_0786450</name>
</gene>
<name>B9SB84_RICCO</name>
<proteinExistence type="predicted"/>
<dbReference type="PANTHER" id="PTHR31236:SF56">
    <property type="entry name" value="BURP DOMAIN-CONTAINING PROTEIN"/>
    <property type="match status" value="1"/>
</dbReference>
<dbReference type="PROSITE" id="PS51277">
    <property type="entry name" value="BURP"/>
    <property type="match status" value="1"/>
</dbReference>
<dbReference type="Pfam" id="PF03181">
    <property type="entry name" value="BURP"/>
    <property type="match status" value="1"/>
</dbReference>
<keyword evidence="1" id="KW-1133">Transmembrane helix</keyword>